<dbReference type="InterPro" id="IPR027417">
    <property type="entry name" value="P-loop_NTPase"/>
</dbReference>
<dbReference type="OrthoDB" id="33500at2157"/>
<dbReference type="CDD" id="cd01130">
    <property type="entry name" value="VirB11-like_ATPase"/>
    <property type="match status" value="1"/>
</dbReference>
<dbReference type="SUPFAM" id="SSF52540">
    <property type="entry name" value="P-loop containing nucleoside triphosphate hydrolases"/>
    <property type="match status" value="1"/>
</dbReference>
<name>A0A031LUI0_9CREN</name>
<dbReference type="PANTHER" id="PTHR30486">
    <property type="entry name" value="TWITCHING MOTILITY PROTEIN PILT"/>
    <property type="match status" value="1"/>
</dbReference>
<evidence type="ECO:0000259" key="2">
    <source>
        <dbReference type="Pfam" id="PF00437"/>
    </source>
</evidence>
<proteinExistence type="inferred from homology"/>
<dbReference type="Gene3D" id="3.40.50.300">
    <property type="entry name" value="P-loop containing nucleotide triphosphate hydrolases"/>
    <property type="match status" value="1"/>
</dbReference>
<organism evidence="3 4">
    <name type="scientific">Candidatus Acidianus copahuensis</name>
    <dbReference type="NCBI Taxonomy" id="1160895"/>
    <lineage>
        <taxon>Archaea</taxon>
        <taxon>Thermoproteota</taxon>
        <taxon>Thermoprotei</taxon>
        <taxon>Sulfolobales</taxon>
        <taxon>Sulfolobaceae</taxon>
        <taxon>Acidianus</taxon>
    </lineage>
</organism>
<comment type="caution">
    <text evidence="3">The sequence shown here is derived from an EMBL/GenBank/DDBJ whole genome shotgun (WGS) entry which is preliminary data.</text>
</comment>
<dbReference type="PANTHER" id="PTHR30486:SF6">
    <property type="entry name" value="TYPE IV PILUS RETRACTATION ATPASE PILT"/>
    <property type="match status" value="1"/>
</dbReference>
<protein>
    <submittedName>
        <fullName evidence="3">Type II secretion system protein E</fullName>
    </submittedName>
</protein>
<dbReference type="AlphaFoldDB" id="A0A031LUI0"/>
<dbReference type="EMBL" id="JFZT01000019">
    <property type="protein sequence ID" value="EZQ10803.1"/>
    <property type="molecule type" value="Genomic_DNA"/>
</dbReference>
<sequence>MDIKFPKVFNSGKASSTSVKVKKSLFRDTKLPITLVPLSAPIEELTEIISDYEIDILNFLPEDIRKSFERSSIELAIAKPHVFITYDQEKGTYKYVLVEPPIDIQTFDLYTFLITEIERSLLDRSDIIDLGKIILESDIKRKDLKIIEGERGGIKLLSTRAKVGTYYLLRNMFGYNILTPLLADYKIEDISSSGLDLPLFVYHRDFEYVPTNITIREKMGIVDLEVNGRELMDELVLRLISLAGKTISIANPIGDGILPKGDRIAATFRTEVSARGSSFVIRRFNDRPITILDLINSGVLSPQVAAYLWYGIDLRMSFMVIGVTGAGKTTMMTSILNLVKDSMKIVSIEDIPEIKLAQDNWVQLYARESFGTGKEVSLMDLLKLSLRYRPDMIVVGEIRGAEAYVLFQALSTGHGGATTFHAYDTDSAIKRLMNEPLNIPKEWVPMMNMVISVRRLPVFIGDKLVLRRRVVGIDEVVTWSDYRRVVNWDSKLDSHILDLDSAKVFRTRLEELGKGLDEVKAEIERRSMYLKLLASSKDIVQSPDSYRLVKKYIVKYSIRPDEAFSEAMRMSSIKAITP</sequence>
<dbReference type="GO" id="GO:0016887">
    <property type="term" value="F:ATP hydrolysis activity"/>
    <property type="evidence" value="ECO:0007669"/>
    <property type="project" value="InterPro"/>
</dbReference>
<dbReference type="Pfam" id="PF00437">
    <property type="entry name" value="T2SSE"/>
    <property type="match status" value="1"/>
</dbReference>
<keyword evidence="4" id="KW-1185">Reference proteome</keyword>
<gene>
    <name evidence="3" type="ORF">CM19_02925</name>
</gene>
<dbReference type="InterPro" id="IPR001482">
    <property type="entry name" value="T2SS/T4SS_dom"/>
</dbReference>
<dbReference type="InterPro" id="IPR050921">
    <property type="entry name" value="T4SS_GSP_E_ATPase"/>
</dbReference>
<dbReference type="Gene3D" id="3.30.450.380">
    <property type="match status" value="1"/>
</dbReference>
<evidence type="ECO:0000313" key="4">
    <source>
        <dbReference type="Proteomes" id="UP000024332"/>
    </source>
</evidence>
<evidence type="ECO:0000313" key="3">
    <source>
        <dbReference type="EMBL" id="EZQ10803.1"/>
    </source>
</evidence>
<dbReference type="RefSeq" id="WP_081801190.1">
    <property type="nucleotide sequence ID" value="NZ_JFZT01000019.1"/>
</dbReference>
<dbReference type="Proteomes" id="UP000024332">
    <property type="component" value="Unassembled WGS sequence"/>
</dbReference>
<accession>A0A031LUI0</accession>
<feature type="domain" description="Bacterial type II secretion system protein E" evidence="2">
    <location>
        <begin position="235"/>
        <end position="434"/>
    </location>
</feature>
<comment type="similarity">
    <text evidence="1">Belongs to the GSP E family.</text>
</comment>
<reference evidence="3 4" key="1">
    <citation type="submission" date="2014-03" db="EMBL/GenBank/DDBJ databases">
        <title>Draft genome sequence of the novel thermoacidophilic archaea Acidianus copahuensis ALE1 strain, isolated from Copahue volcanic area in Neuquen Argentina.</title>
        <authorList>
            <person name="Urbieta M.S."/>
            <person name="Rascovan N."/>
            <person name="Castro C."/>
            <person name="Revale S."/>
            <person name="Giaveno M.A."/>
            <person name="Vazquez M.P."/>
            <person name="Donati E.R."/>
        </authorList>
    </citation>
    <scope>NUCLEOTIDE SEQUENCE [LARGE SCALE GENOMIC DNA]</scope>
    <source>
        <strain evidence="3 4">ALE1</strain>
    </source>
</reference>
<dbReference type="STRING" id="1160895.CM19_02925"/>
<evidence type="ECO:0000256" key="1">
    <source>
        <dbReference type="ARBA" id="ARBA00006611"/>
    </source>
</evidence>